<evidence type="ECO:0000313" key="3">
    <source>
        <dbReference type="Proteomes" id="UP000239576"/>
    </source>
</evidence>
<dbReference type="InterPro" id="IPR041628">
    <property type="entry name" value="ChlI/MoxR_AAA_lid"/>
</dbReference>
<dbReference type="GO" id="GO:0005524">
    <property type="term" value="F:ATP binding"/>
    <property type="evidence" value="ECO:0007669"/>
    <property type="project" value="InterPro"/>
</dbReference>
<dbReference type="InterPro" id="IPR003593">
    <property type="entry name" value="AAA+_ATPase"/>
</dbReference>
<dbReference type="SMART" id="SM00382">
    <property type="entry name" value="AAA"/>
    <property type="match status" value="1"/>
</dbReference>
<dbReference type="InterPro" id="IPR052989">
    <property type="entry name" value="Mg-chelatase_DI-like"/>
</dbReference>
<dbReference type="SUPFAM" id="SSF52540">
    <property type="entry name" value="P-loop containing nucleoside triphosphate hydrolases"/>
    <property type="match status" value="1"/>
</dbReference>
<proteinExistence type="predicted"/>
<dbReference type="CDD" id="cd00009">
    <property type="entry name" value="AAA"/>
    <property type="match status" value="1"/>
</dbReference>
<dbReference type="OrthoDB" id="9775079at2"/>
<keyword evidence="3" id="KW-1185">Reference proteome</keyword>
<feature type="domain" description="AAA+ ATPase" evidence="1">
    <location>
        <begin position="35"/>
        <end position="178"/>
    </location>
</feature>
<sequence>MQDTASIIPILPYSRIVGQEQIKLALEIAYVAPQRLGGVLISGQRGTGKSTAVRAFARMVYGRLPVTLPINATEDRVVGGWKIDALMRSESTWQPGLLVEANDRLLYVDEVNLLDDHIVNIILDVTSTGVLVVQRDGQNQQPEKVAFTLVGTMNPEEGGLRPQLLDRFGLMVSVAAETDVEKRLAILQNVLAFDQAIATPEQAGPSDWLEQAKQQDQETFKKLQQAKKKFNSVEVSPKILELCIKLSGEFQAEGNRGDYVLAMAAKAYAALEGASQVTRSHLKTVAPLALQHRRPQMAQSSQEIWSDQDRETLEQLLGSE</sequence>
<dbReference type="EMBL" id="PVWK01000017">
    <property type="protein sequence ID" value="PSB33716.1"/>
    <property type="molecule type" value="Genomic_DNA"/>
</dbReference>
<comment type="caution">
    <text evidence="2">The sequence shown here is derived from an EMBL/GenBank/DDBJ whole genome shotgun (WGS) entry which is preliminary data.</text>
</comment>
<evidence type="ECO:0000259" key="1">
    <source>
        <dbReference type="SMART" id="SM00382"/>
    </source>
</evidence>
<dbReference type="Pfam" id="PF07728">
    <property type="entry name" value="AAA_5"/>
    <property type="match status" value="1"/>
</dbReference>
<organism evidence="2 3">
    <name type="scientific">Stenomitos frigidus ULC18</name>
    <dbReference type="NCBI Taxonomy" id="2107698"/>
    <lineage>
        <taxon>Bacteria</taxon>
        <taxon>Bacillati</taxon>
        <taxon>Cyanobacteriota</taxon>
        <taxon>Cyanophyceae</taxon>
        <taxon>Leptolyngbyales</taxon>
        <taxon>Leptolyngbyaceae</taxon>
        <taxon>Stenomitos</taxon>
    </lineage>
</organism>
<dbReference type="InterPro" id="IPR011704">
    <property type="entry name" value="ATPase_dyneun-rel_AAA"/>
</dbReference>
<dbReference type="InterPro" id="IPR027417">
    <property type="entry name" value="P-loop_NTPase"/>
</dbReference>
<dbReference type="PANTHER" id="PTHR35023">
    <property type="entry name" value="CHELATASE-RELATED"/>
    <property type="match status" value="1"/>
</dbReference>
<dbReference type="Gene3D" id="1.10.8.80">
    <property type="entry name" value="Magnesium chelatase subunit I, C-Terminal domain"/>
    <property type="match status" value="1"/>
</dbReference>
<protein>
    <submittedName>
        <fullName evidence="2">Magnesium chelatase</fullName>
    </submittedName>
</protein>
<dbReference type="Pfam" id="PF17863">
    <property type="entry name" value="AAA_lid_2"/>
    <property type="match status" value="1"/>
</dbReference>
<evidence type="ECO:0000313" key="2">
    <source>
        <dbReference type="EMBL" id="PSB33716.1"/>
    </source>
</evidence>
<accession>A0A2T1ELV6</accession>
<dbReference type="Gene3D" id="3.40.50.300">
    <property type="entry name" value="P-loop containing nucleotide triphosphate hydrolases"/>
    <property type="match status" value="2"/>
</dbReference>
<gene>
    <name evidence="2" type="ORF">C7B82_04340</name>
</gene>
<reference evidence="3" key="1">
    <citation type="submission" date="2018-02" db="EMBL/GenBank/DDBJ databases">
        <authorList>
            <person name="Moore K."/>
            <person name="Momper L."/>
        </authorList>
    </citation>
    <scope>NUCLEOTIDE SEQUENCE [LARGE SCALE GENOMIC DNA]</scope>
    <source>
        <strain evidence="3">ULC18</strain>
    </source>
</reference>
<dbReference type="Proteomes" id="UP000239576">
    <property type="component" value="Unassembled WGS sequence"/>
</dbReference>
<dbReference type="PANTHER" id="PTHR35023:SF1">
    <property type="entry name" value="MG-PROTOPORPHYRIN IX CHELATASE"/>
    <property type="match status" value="1"/>
</dbReference>
<name>A0A2T1ELV6_9CYAN</name>
<reference evidence="2 3" key="2">
    <citation type="submission" date="2018-03" db="EMBL/GenBank/DDBJ databases">
        <title>The ancient ancestry and fast evolution of plastids.</title>
        <authorList>
            <person name="Moore K.R."/>
            <person name="Magnabosco C."/>
            <person name="Momper L."/>
            <person name="Gold D.A."/>
            <person name="Bosak T."/>
            <person name="Fournier G.P."/>
        </authorList>
    </citation>
    <scope>NUCLEOTIDE SEQUENCE [LARGE SCALE GENOMIC DNA]</scope>
    <source>
        <strain evidence="2 3">ULC18</strain>
    </source>
</reference>
<dbReference type="AlphaFoldDB" id="A0A2T1ELV6"/>
<dbReference type="GO" id="GO:0016887">
    <property type="term" value="F:ATP hydrolysis activity"/>
    <property type="evidence" value="ECO:0007669"/>
    <property type="project" value="InterPro"/>
</dbReference>